<feature type="signal peptide" evidence="10">
    <location>
        <begin position="1"/>
        <end position="17"/>
    </location>
</feature>
<dbReference type="GO" id="GO:0004252">
    <property type="term" value="F:serine-type endopeptidase activity"/>
    <property type="evidence" value="ECO:0007669"/>
    <property type="project" value="UniProtKB-UniRule"/>
</dbReference>
<comment type="caution">
    <text evidence="13">The sequence shown here is derived from an EMBL/GenBank/DDBJ whole genome shotgun (WGS) entry which is preliminary data.</text>
</comment>
<feature type="domain" description="C5a peptidase/Subtilisin-like protease SBT2-like Fn3-like" evidence="12">
    <location>
        <begin position="644"/>
        <end position="759"/>
    </location>
</feature>
<evidence type="ECO:0000256" key="3">
    <source>
        <dbReference type="ARBA" id="ARBA00022729"/>
    </source>
</evidence>
<keyword evidence="4 7" id="KW-0378">Hydrolase</keyword>
<dbReference type="PROSITE" id="PS51892">
    <property type="entry name" value="SUBTILASE"/>
    <property type="match status" value="1"/>
</dbReference>
<dbReference type="AlphaFoldDB" id="A0A2K0TGV0"/>
<organism evidence="13 14">
    <name type="scientific">Trichoderma gamsii</name>
    <dbReference type="NCBI Taxonomy" id="398673"/>
    <lineage>
        <taxon>Eukaryota</taxon>
        <taxon>Fungi</taxon>
        <taxon>Dikarya</taxon>
        <taxon>Ascomycota</taxon>
        <taxon>Pezizomycotina</taxon>
        <taxon>Sordariomycetes</taxon>
        <taxon>Hypocreomycetidae</taxon>
        <taxon>Hypocreales</taxon>
        <taxon>Hypocreaceae</taxon>
        <taxon>Trichoderma</taxon>
    </lineage>
</organism>
<feature type="active site" description="Charge relay system" evidence="6 7">
    <location>
        <position position="185"/>
    </location>
</feature>
<dbReference type="GO" id="GO:0016020">
    <property type="term" value="C:membrane"/>
    <property type="evidence" value="ECO:0007669"/>
    <property type="project" value="InterPro"/>
</dbReference>
<comment type="similarity">
    <text evidence="1 7 8">Belongs to the peptidase S8 family.</text>
</comment>
<dbReference type="InterPro" id="IPR023828">
    <property type="entry name" value="Peptidase_S8_Ser-AS"/>
</dbReference>
<evidence type="ECO:0008006" key="15">
    <source>
        <dbReference type="Google" id="ProtNLM"/>
    </source>
</evidence>
<feature type="active site" description="Charge relay system" evidence="6 7">
    <location>
        <position position="570"/>
    </location>
</feature>
<dbReference type="InterPro" id="IPR034187">
    <property type="entry name" value="Peptidases_S8_5"/>
</dbReference>
<evidence type="ECO:0000256" key="6">
    <source>
        <dbReference type="PIRSR" id="PIRSR615500-1"/>
    </source>
</evidence>
<keyword evidence="5 7" id="KW-0720">Serine protease</keyword>
<dbReference type="SUPFAM" id="SSF52743">
    <property type="entry name" value="Subtilisin-like"/>
    <property type="match status" value="1"/>
</dbReference>
<dbReference type="InterPro" id="IPR000209">
    <property type="entry name" value="Peptidase_S8/S53_dom"/>
</dbReference>
<dbReference type="PROSITE" id="PS00136">
    <property type="entry name" value="SUBTILASE_ASP"/>
    <property type="match status" value="1"/>
</dbReference>
<dbReference type="OrthoDB" id="10256524at2759"/>
<reference evidence="13 14" key="1">
    <citation type="submission" date="2017-02" db="EMBL/GenBank/DDBJ databases">
        <title>Genomes of Trichoderma spp. with biocontrol activity.</title>
        <authorList>
            <person name="Gardiner D."/>
            <person name="Kazan K."/>
            <person name="Vos C."/>
            <person name="Harvey P."/>
        </authorList>
    </citation>
    <scope>NUCLEOTIDE SEQUENCE [LARGE SCALE GENOMIC DNA]</scope>
    <source>
        <strain evidence="13 14">A5MH</strain>
    </source>
</reference>
<sequence length="958" mass="102285">MKVKAAFSLLAVTGSAASLLTVQPAQKPNITIVPNAYIIEFQPDFHPSLQPQQRFAQTPVGVKAGYQLRHEFNSLDIFSGISVSFHTDVDLESVRKANGVKNAWHVMIVPPPEPYFRNGSPKAKSTSGSSQSTSGSSQSTTGNSNTTLPNLRGVSGVNQPLLSTNIQKLHDEGIRGKGVQIGIIDSGVDYRHPALGGGFGPGHKIAFGYDFVGDNYTGTNTPMPSPDPLATCPSGGHGTHTLGILAMEDPDDVGFGLVGGAPDATIGAYRILSCLGSGTPNDIIISAMLRAADDGADVISMSIGIIGDLWEALNPFDPVVTQLAQKGVAVVAAAGNFGPAIYSASIPGICQDALSVGSVENAVYPTHFQAHDEKDRLVDYISVLPFPGKSKQDIFVLGTGLGIPINDTVASGCYQPAWDAAANATVDWNTTILLVSWADDCGTGWYQAQDLGVTTIMAYLTSEDQLIEPDEPENDGSPETLWLTYNSSKAIVENIKGLSPNETYSLQFISTGSQSQQLIADPLGKFVDSFSSLGPTIEMTMHPKVASPGGTILSTWPLDAGGYAIVSGTSMATPLAAASYALLKSQFPHLTVAQLFDRLKTAASPLPEYNSTIPFTSTLRQGAGLLDVYAAVKADSTISPSEFSLRDSANPPPQNITITNDSKQPNHYTFSHDPAAFLRAHENYLAGEPNFDTNSAYTPHSVPASAQFSTTKLTLQPGESTTITVQITPQPDKYPYSTPVYSGFIKISSDNNVYSIPYMGLPYSRDAVGPITQNATTTIPYASPQVLSIPGDQQSVFSAQASTPNIDTYYWKANASESVVPFLRIDIGLPSAHILYELVPANTTFVPTIYGFDPSVKIDYQDTPQPILPGFLGVSTYGTIQEYNLTNVRGSPATSFFYFFDTPTLSHNGVTYNITSGDYRPLARALKWNGNETNPDDYESYLGPVIRANIPADVFPSR</sequence>
<dbReference type="InterPro" id="IPR015500">
    <property type="entry name" value="Peptidase_S8_subtilisin-rel"/>
</dbReference>
<accession>A0A2K0TGV0</accession>
<evidence type="ECO:0000313" key="14">
    <source>
        <dbReference type="Proteomes" id="UP000236546"/>
    </source>
</evidence>
<evidence type="ECO:0000256" key="7">
    <source>
        <dbReference type="PROSITE-ProRule" id="PRU01240"/>
    </source>
</evidence>
<evidence type="ECO:0000256" key="8">
    <source>
        <dbReference type="RuleBase" id="RU003355"/>
    </source>
</evidence>
<feature type="active site" description="Charge relay system" evidence="6 7">
    <location>
        <position position="237"/>
    </location>
</feature>
<evidence type="ECO:0000256" key="4">
    <source>
        <dbReference type="ARBA" id="ARBA00022801"/>
    </source>
</evidence>
<evidence type="ECO:0000256" key="10">
    <source>
        <dbReference type="SAM" id="SignalP"/>
    </source>
</evidence>
<dbReference type="InterPro" id="IPR050131">
    <property type="entry name" value="Peptidase_S8_subtilisin-like"/>
</dbReference>
<evidence type="ECO:0000313" key="13">
    <source>
        <dbReference type="EMBL" id="PNP44752.1"/>
    </source>
</evidence>
<evidence type="ECO:0000256" key="5">
    <source>
        <dbReference type="ARBA" id="ARBA00022825"/>
    </source>
</evidence>
<dbReference type="EMBL" id="MTYH01000028">
    <property type="protein sequence ID" value="PNP44752.1"/>
    <property type="molecule type" value="Genomic_DNA"/>
</dbReference>
<feature type="compositionally biased region" description="Polar residues" evidence="9">
    <location>
        <begin position="655"/>
        <end position="665"/>
    </location>
</feature>
<dbReference type="PANTHER" id="PTHR43806:SF66">
    <property type="entry name" value="SERIN ENDOPEPTIDASE"/>
    <property type="match status" value="1"/>
</dbReference>
<proteinExistence type="inferred from homology"/>
<keyword evidence="3 10" id="KW-0732">Signal</keyword>
<feature type="chain" id="PRO_5014410789" description="Peptidase" evidence="10">
    <location>
        <begin position="18"/>
        <end position="958"/>
    </location>
</feature>
<feature type="region of interest" description="Disordered" evidence="9">
    <location>
        <begin position="641"/>
        <end position="665"/>
    </location>
</feature>
<evidence type="ECO:0000259" key="11">
    <source>
        <dbReference type="Pfam" id="PF00082"/>
    </source>
</evidence>
<name>A0A2K0TGV0_9HYPO</name>
<keyword evidence="2 7" id="KW-0645">Protease</keyword>
<dbReference type="PROSITE" id="PS00138">
    <property type="entry name" value="SUBTILASE_SER"/>
    <property type="match status" value="1"/>
</dbReference>
<evidence type="ECO:0000256" key="2">
    <source>
        <dbReference type="ARBA" id="ARBA00022670"/>
    </source>
</evidence>
<evidence type="ECO:0000256" key="9">
    <source>
        <dbReference type="SAM" id="MobiDB-lite"/>
    </source>
</evidence>
<dbReference type="GO" id="GO:0006508">
    <property type="term" value="P:proteolysis"/>
    <property type="evidence" value="ECO:0007669"/>
    <property type="project" value="UniProtKB-KW"/>
</dbReference>
<dbReference type="CDD" id="cd07489">
    <property type="entry name" value="Peptidases_S8_5"/>
    <property type="match status" value="1"/>
</dbReference>
<feature type="domain" description="Peptidase S8/S53" evidence="11">
    <location>
        <begin position="176"/>
        <end position="610"/>
    </location>
</feature>
<feature type="compositionally biased region" description="Low complexity" evidence="9">
    <location>
        <begin position="125"/>
        <end position="147"/>
    </location>
</feature>
<dbReference type="Pfam" id="PF00082">
    <property type="entry name" value="Peptidase_S8"/>
    <property type="match status" value="1"/>
</dbReference>
<dbReference type="InterPro" id="IPR010435">
    <property type="entry name" value="C5a/SBT2-like_Fn3"/>
</dbReference>
<gene>
    <name evidence="13" type="ORF">TGAMA5MH_03561</name>
</gene>
<dbReference type="InterPro" id="IPR023827">
    <property type="entry name" value="Peptidase_S8_Asp-AS"/>
</dbReference>
<evidence type="ECO:0000259" key="12">
    <source>
        <dbReference type="Pfam" id="PF06280"/>
    </source>
</evidence>
<dbReference type="PRINTS" id="PR00723">
    <property type="entry name" value="SUBTILISIN"/>
</dbReference>
<dbReference type="PANTHER" id="PTHR43806">
    <property type="entry name" value="PEPTIDASE S8"/>
    <property type="match status" value="1"/>
</dbReference>
<dbReference type="Proteomes" id="UP000236546">
    <property type="component" value="Unassembled WGS sequence"/>
</dbReference>
<protein>
    <recommendedName>
        <fullName evidence="15">Peptidase</fullName>
    </recommendedName>
</protein>
<evidence type="ECO:0000256" key="1">
    <source>
        <dbReference type="ARBA" id="ARBA00011073"/>
    </source>
</evidence>
<feature type="region of interest" description="Disordered" evidence="9">
    <location>
        <begin position="115"/>
        <end position="156"/>
    </location>
</feature>
<dbReference type="InterPro" id="IPR036852">
    <property type="entry name" value="Peptidase_S8/S53_dom_sf"/>
</dbReference>
<dbReference type="Pfam" id="PF06280">
    <property type="entry name" value="fn3_5"/>
    <property type="match status" value="1"/>
</dbReference>
<dbReference type="Gene3D" id="3.40.50.200">
    <property type="entry name" value="Peptidase S8/S53 domain"/>
    <property type="match status" value="2"/>
</dbReference>